<dbReference type="PROSITE" id="PS50021">
    <property type="entry name" value="CH"/>
    <property type="match status" value="1"/>
</dbReference>
<dbReference type="InterPro" id="IPR036872">
    <property type="entry name" value="CH_dom_sf"/>
</dbReference>
<dbReference type="AlphaFoldDB" id="A0A8C7K385"/>
<feature type="region of interest" description="Disordered" evidence="6">
    <location>
        <begin position="405"/>
        <end position="470"/>
    </location>
</feature>
<dbReference type="InterPro" id="IPR001715">
    <property type="entry name" value="CH_dom"/>
</dbReference>
<evidence type="ECO:0000256" key="2">
    <source>
        <dbReference type="ARBA" id="ARBA00022553"/>
    </source>
</evidence>
<evidence type="ECO:0000313" key="10">
    <source>
        <dbReference type="Ensembl" id="ENSOKIP00005094811.1"/>
    </source>
</evidence>
<keyword evidence="11" id="KW-1185">Reference proteome</keyword>
<organism evidence="10 11">
    <name type="scientific">Oncorhynchus kisutch</name>
    <name type="common">Coho salmon</name>
    <name type="synonym">Salmo kisutch</name>
    <dbReference type="NCBI Taxonomy" id="8019"/>
    <lineage>
        <taxon>Eukaryota</taxon>
        <taxon>Metazoa</taxon>
        <taxon>Chordata</taxon>
        <taxon>Craniata</taxon>
        <taxon>Vertebrata</taxon>
        <taxon>Euteleostomi</taxon>
        <taxon>Actinopterygii</taxon>
        <taxon>Neopterygii</taxon>
        <taxon>Teleostei</taxon>
        <taxon>Protacanthopterygii</taxon>
        <taxon>Salmoniformes</taxon>
        <taxon>Salmonidae</taxon>
        <taxon>Salmoninae</taxon>
        <taxon>Oncorhynchus</taxon>
    </lineage>
</organism>
<dbReference type="Proteomes" id="UP000694557">
    <property type="component" value="Unassembled WGS sequence"/>
</dbReference>
<feature type="domain" description="C2 NT-type" evidence="8">
    <location>
        <begin position="8"/>
        <end position="157"/>
    </location>
</feature>
<evidence type="ECO:0000256" key="5">
    <source>
        <dbReference type="SAM" id="Coils"/>
    </source>
</evidence>
<feature type="domain" description="BMERB" evidence="9">
    <location>
        <begin position="502"/>
        <end position="665"/>
    </location>
</feature>
<evidence type="ECO:0000256" key="3">
    <source>
        <dbReference type="ARBA" id="ARBA00022753"/>
    </source>
</evidence>
<feature type="region of interest" description="Disordered" evidence="6">
    <location>
        <begin position="483"/>
        <end position="508"/>
    </location>
</feature>
<dbReference type="SUPFAM" id="SSF47576">
    <property type="entry name" value="Calponin-homology domain, CH-domain"/>
    <property type="match status" value="1"/>
</dbReference>
<dbReference type="GO" id="GO:0005768">
    <property type="term" value="C:endosome"/>
    <property type="evidence" value="ECO:0007669"/>
    <property type="project" value="UniProtKB-SubCell"/>
</dbReference>
<protein>
    <submittedName>
        <fullName evidence="10">EH domain binding protein 1 like 1</fullName>
    </submittedName>
</protein>
<evidence type="ECO:0000256" key="4">
    <source>
        <dbReference type="ARBA" id="ARBA00023054"/>
    </source>
</evidence>
<reference evidence="10" key="2">
    <citation type="submission" date="2025-09" db="UniProtKB">
        <authorList>
            <consortium name="Ensembl"/>
        </authorList>
    </citation>
    <scope>IDENTIFICATION</scope>
</reference>
<feature type="compositionally biased region" description="Polar residues" evidence="6">
    <location>
        <begin position="405"/>
        <end position="416"/>
    </location>
</feature>
<dbReference type="InterPro" id="IPR019448">
    <property type="entry name" value="NT-C2"/>
</dbReference>
<keyword evidence="2" id="KW-0597">Phosphoprotein</keyword>
<evidence type="ECO:0000256" key="6">
    <source>
        <dbReference type="SAM" id="MobiDB-lite"/>
    </source>
</evidence>
<dbReference type="PROSITE" id="PS51848">
    <property type="entry name" value="BMERB"/>
    <property type="match status" value="1"/>
</dbReference>
<name>A0A8C7K385_ONCKI</name>
<comment type="subcellular location">
    <subcellularLocation>
        <location evidence="1">Endosome</location>
    </subcellularLocation>
</comment>
<feature type="region of interest" description="Disordered" evidence="6">
    <location>
        <begin position="183"/>
        <end position="204"/>
    </location>
</feature>
<dbReference type="Ensembl" id="ENSOKIT00005101374.1">
    <property type="protein sequence ID" value="ENSOKIP00005094811.1"/>
    <property type="gene ID" value="ENSOKIG00005041235.1"/>
</dbReference>
<dbReference type="InterPro" id="IPR022735">
    <property type="entry name" value="bMERB_dom"/>
</dbReference>
<evidence type="ECO:0000259" key="7">
    <source>
        <dbReference type="PROSITE" id="PS50021"/>
    </source>
</evidence>
<dbReference type="Pfam" id="PF00307">
    <property type="entry name" value="CH"/>
    <property type="match status" value="1"/>
</dbReference>
<dbReference type="PANTHER" id="PTHR23167:SF42">
    <property type="entry name" value="EH DOMAIN-BINDING PROTEIN 1-LIKE PROTEIN 1"/>
    <property type="match status" value="1"/>
</dbReference>
<keyword evidence="3" id="KW-0967">Endosome</keyword>
<evidence type="ECO:0000259" key="8">
    <source>
        <dbReference type="PROSITE" id="PS51840"/>
    </source>
</evidence>
<dbReference type="SMART" id="SM01203">
    <property type="entry name" value="DUF3585"/>
    <property type="match status" value="1"/>
</dbReference>
<dbReference type="GeneTree" id="ENSGT00940000161027"/>
<sequence length="683" mass="77460">MTSVWKRLQRVGKKASKFQFVASYQELVLECTKKWQPDKVRVVWTRRNRRMCSKLHGWQPGIKNPYRGMVVWPVPENVDISLTLFRDPHSDVFEDKDWTFVIESETKGQRKVLAAVDVNMKKFASATPTQQDLTLKLKPMSVKVLEATLKLSLSCVFLREGKATDEDMQSLASLMSVKPTDIGNLDDFNESDEEEDRRSSAGASISKAAAGTLQLYTHTYIRELKTLTEEDYHSPTLGETFCHMPGPLPSPGLVSSSRSLLEWCQVATQGYKGVKVTNFNTSWRNGLAFCSILHHFYPDKIAFEALEPNDIKLNNKKAFDGFAALGISRLLEPSDMVLLSVPDRLIIMTYLSQIRTHFTGQELSVLQIEHNSSQSSYAVTEPSEGSDVDAAARFCARKLQEGSISLEDSATEQAPNGSIVPPPRTKRVTKVEEKGSGAGDLDGRTGETQTPVPPPRSHTSAAKSGFGHVRDADLVKKRRLRLKSESMDEGDVVEQQSSTSKSTEVHAEYSPIQCPKPGGGYSGHQYVLSELQALETEQKHIDNRAGIVERRLRRLMESSSDRDEEEKLIQEWFTLVNKKNALIRRQDHLELLQEEEDLEKRFELLNRELRAMMANEEWQKTKAQQHREELLLQELVSLVNQRDELVRDLDAKERGAVEEDERLERGLELRRRNFSNKDKCVLQ</sequence>
<evidence type="ECO:0000256" key="1">
    <source>
        <dbReference type="ARBA" id="ARBA00004177"/>
    </source>
</evidence>
<dbReference type="Gene3D" id="1.10.418.10">
    <property type="entry name" value="Calponin-like domain"/>
    <property type="match status" value="1"/>
</dbReference>
<reference evidence="10" key="1">
    <citation type="submission" date="2025-08" db="UniProtKB">
        <authorList>
            <consortium name="Ensembl"/>
        </authorList>
    </citation>
    <scope>IDENTIFICATION</scope>
</reference>
<gene>
    <name evidence="10" type="primary">LOC109873676</name>
</gene>
<dbReference type="FunFam" id="1.10.418.10:FF:000023">
    <property type="entry name" value="EH domain-binding protein 1 isoform X1"/>
    <property type="match status" value="1"/>
</dbReference>
<feature type="compositionally biased region" description="Basic and acidic residues" evidence="6">
    <location>
        <begin position="429"/>
        <end position="445"/>
    </location>
</feature>
<evidence type="ECO:0000259" key="9">
    <source>
        <dbReference type="PROSITE" id="PS51848"/>
    </source>
</evidence>
<accession>A0A8C7K385</accession>
<dbReference type="InterPro" id="IPR050540">
    <property type="entry name" value="F-actin_Monoox_Mical"/>
</dbReference>
<dbReference type="PROSITE" id="PS51840">
    <property type="entry name" value="C2_NT"/>
    <property type="match status" value="1"/>
</dbReference>
<keyword evidence="4 5" id="KW-0175">Coiled coil</keyword>
<feature type="coiled-coil region" evidence="5">
    <location>
        <begin position="588"/>
        <end position="615"/>
    </location>
</feature>
<evidence type="ECO:0000313" key="11">
    <source>
        <dbReference type="Proteomes" id="UP000694557"/>
    </source>
</evidence>
<dbReference type="PANTHER" id="PTHR23167">
    <property type="entry name" value="CALPONIN HOMOLOGY DOMAIN-CONTAINING PROTEIN DDB_G0272472-RELATED"/>
    <property type="match status" value="1"/>
</dbReference>
<dbReference type="Pfam" id="PF12130">
    <property type="entry name" value="bMERB_dom"/>
    <property type="match status" value="1"/>
</dbReference>
<feature type="domain" description="Calponin-homology (CH)" evidence="7">
    <location>
        <begin position="254"/>
        <end position="359"/>
    </location>
</feature>
<dbReference type="SMART" id="SM00033">
    <property type="entry name" value="CH"/>
    <property type="match status" value="1"/>
</dbReference>
<proteinExistence type="predicted"/>
<dbReference type="Pfam" id="PF10358">
    <property type="entry name" value="NT-C2"/>
    <property type="match status" value="1"/>
</dbReference>